<gene>
    <name evidence="1" type="ORF">DPV84_03575</name>
</gene>
<organism evidence="1 2">
    <name type="scientific">Haemophilus sputorum</name>
    <dbReference type="NCBI Taxonomy" id="1078480"/>
    <lineage>
        <taxon>Bacteria</taxon>
        <taxon>Pseudomonadati</taxon>
        <taxon>Pseudomonadota</taxon>
        <taxon>Gammaproteobacteria</taxon>
        <taxon>Pasteurellales</taxon>
        <taxon>Pasteurellaceae</taxon>
        <taxon>Haemophilus</taxon>
    </lineage>
</organism>
<name>A0ABX9HRC8_9PAST</name>
<comment type="caution">
    <text evidence="1">The sequence shown here is derived from an EMBL/GenBank/DDBJ whole genome shotgun (WGS) entry which is preliminary data.</text>
</comment>
<dbReference type="EMBL" id="QEQG01000003">
    <property type="protein sequence ID" value="RDF12153.1"/>
    <property type="molecule type" value="Genomic_DNA"/>
</dbReference>
<sequence>MSIDFYKGELNSIFTELDSICTILATEHDDLDEDEIYIKPDIWDEIRNLVDRGNALVSECKDAEDEFRDEYGDLYESDSEYINDQEEFFKKFDDFLNNEILEEVTLAELREIFD</sequence>
<accession>A0ABX9HRC8</accession>
<keyword evidence="2" id="KW-1185">Reference proteome</keyword>
<evidence type="ECO:0000313" key="2">
    <source>
        <dbReference type="Proteomes" id="UP000253950"/>
    </source>
</evidence>
<reference evidence="1 2" key="1">
    <citation type="submission" date="2018-05" db="EMBL/GenBank/DDBJ databases">
        <title>Draft Genome Sequences for a Diverse set of 7 Haemophilus Species.</title>
        <authorList>
            <person name="Nichols M."/>
            <person name="Topaz N."/>
            <person name="Wang X."/>
            <person name="Wang X."/>
            <person name="Boxrud D."/>
        </authorList>
    </citation>
    <scope>NUCLEOTIDE SEQUENCE [LARGE SCALE GENOMIC DNA]</scope>
    <source>
        <strain evidence="1 2">C2015005473</strain>
    </source>
</reference>
<proteinExistence type="predicted"/>
<dbReference type="RefSeq" id="WP_111389368.1">
    <property type="nucleotide sequence ID" value="NZ_QEQG01000003.1"/>
</dbReference>
<evidence type="ECO:0000313" key="1">
    <source>
        <dbReference type="EMBL" id="RDF12153.1"/>
    </source>
</evidence>
<protein>
    <submittedName>
        <fullName evidence="1">Uncharacterized protein</fullName>
    </submittedName>
</protein>
<dbReference type="Proteomes" id="UP000253950">
    <property type="component" value="Unassembled WGS sequence"/>
</dbReference>